<evidence type="ECO:0000256" key="11">
    <source>
        <dbReference type="PIRNR" id="PIRNR001461"/>
    </source>
</evidence>
<dbReference type="HAMAP" id="MF_02227">
    <property type="entry name" value="RPE"/>
    <property type="match status" value="1"/>
</dbReference>
<comment type="catalytic activity">
    <reaction evidence="1 10 11">
        <text>D-ribulose 5-phosphate = D-xylulose 5-phosphate</text>
        <dbReference type="Rhea" id="RHEA:13677"/>
        <dbReference type="ChEBI" id="CHEBI:57737"/>
        <dbReference type="ChEBI" id="CHEBI:58121"/>
        <dbReference type="EC" id="5.1.3.1"/>
    </reaction>
</comment>
<comment type="caution">
    <text evidence="12">The sequence shown here is derived from an EMBL/GenBank/DDBJ whole genome shotgun (WGS) entry which is preliminary data.</text>
</comment>
<dbReference type="GO" id="GO:0004750">
    <property type="term" value="F:D-ribulose-phosphate 3-epimerase activity"/>
    <property type="evidence" value="ECO:0007669"/>
    <property type="project" value="UniProtKB-EC"/>
</dbReference>
<evidence type="ECO:0000256" key="9">
    <source>
        <dbReference type="ARBA" id="ARBA00023235"/>
    </source>
</evidence>
<dbReference type="InterPro" id="IPR026019">
    <property type="entry name" value="Ribul_P_3_epim"/>
</dbReference>
<organism evidence="12 13">
    <name type="scientific">Ferrimicrobium acidiphilum</name>
    <dbReference type="NCBI Taxonomy" id="121039"/>
    <lineage>
        <taxon>Bacteria</taxon>
        <taxon>Bacillati</taxon>
        <taxon>Actinomycetota</taxon>
        <taxon>Acidimicrobiia</taxon>
        <taxon>Acidimicrobiales</taxon>
        <taxon>Acidimicrobiaceae</taxon>
        <taxon>Ferrimicrobium</taxon>
    </lineage>
</organism>
<dbReference type="CDD" id="cd00429">
    <property type="entry name" value="RPE"/>
    <property type="match status" value="1"/>
</dbReference>
<proteinExistence type="inferred from homology"/>
<evidence type="ECO:0000256" key="6">
    <source>
        <dbReference type="ARBA" id="ARBA00009541"/>
    </source>
</evidence>
<comment type="cofactor">
    <cofactor evidence="4">
        <name>Zn(2+)</name>
        <dbReference type="ChEBI" id="CHEBI:29105"/>
    </cofactor>
</comment>
<feature type="binding site" evidence="10">
    <location>
        <begin position="153"/>
        <end position="156"/>
    </location>
    <ligand>
        <name>substrate</name>
    </ligand>
</feature>
<keyword evidence="10 11" id="KW-0119">Carbohydrate metabolism</keyword>
<keyword evidence="13" id="KW-1185">Reference proteome</keyword>
<evidence type="ECO:0000313" key="12">
    <source>
        <dbReference type="EMBL" id="MEX6428881.1"/>
    </source>
</evidence>
<dbReference type="Gene3D" id="3.20.20.70">
    <property type="entry name" value="Aldolase class I"/>
    <property type="match status" value="1"/>
</dbReference>
<dbReference type="RefSeq" id="WP_298386633.1">
    <property type="nucleotide sequence ID" value="NZ_JBFSHR010000007.1"/>
</dbReference>
<reference evidence="12 13" key="1">
    <citation type="submission" date="2024-07" db="EMBL/GenBank/DDBJ databases">
        <title>Draft Genome Sequence of Ferrimicrobium acidiphilum Strain YE2023, Isolated from a Pulp of Bioleach Reactor.</title>
        <authorList>
            <person name="Elkina Y.A."/>
            <person name="Bulaeva A.G."/>
            <person name="Beletsky A.V."/>
            <person name="Mardanov A.V."/>
        </authorList>
    </citation>
    <scope>NUCLEOTIDE SEQUENCE [LARGE SCALE GENOMIC DNA]</scope>
    <source>
        <strain evidence="12 13">YE2023</strain>
    </source>
</reference>
<accession>A0ABV3XZZ9</accession>
<feature type="binding site" evidence="10">
    <location>
        <position position="46"/>
    </location>
    <ligand>
        <name>a divalent metal cation</name>
        <dbReference type="ChEBI" id="CHEBI:60240"/>
    </ligand>
</feature>
<dbReference type="SUPFAM" id="SSF51366">
    <property type="entry name" value="Ribulose-phoshate binding barrel"/>
    <property type="match status" value="1"/>
</dbReference>
<feature type="binding site" evidence="10">
    <location>
        <position position="186"/>
    </location>
    <ligand>
        <name>a divalent metal cation</name>
        <dbReference type="ChEBI" id="CHEBI:60240"/>
    </ligand>
</feature>
<feature type="binding site" evidence="10">
    <location>
        <position position="44"/>
    </location>
    <ligand>
        <name>a divalent metal cation</name>
        <dbReference type="ChEBI" id="CHEBI:60240"/>
    </ligand>
</feature>
<dbReference type="EMBL" id="JBFSHR010000007">
    <property type="protein sequence ID" value="MEX6428881.1"/>
    <property type="molecule type" value="Genomic_DNA"/>
</dbReference>
<name>A0ABV3XZZ9_9ACTN</name>
<feature type="binding site" evidence="10">
    <location>
        <position position="77"/>
    </location>
    <ligand>
        <name>a divalent metal cation</name>
        <dbReference type="ChEBI" id="CHEBI:60240"/>
    </ligand>
</feature>
<evidence type="ECO:0000256" key="3">
    <source>
        <dbReference type="ARBA" id="ARBA00001941"/>
    </source>
</evidence>
<comment type="cofactor">
    <cofactor evidence="2">
        <name>Mn(2+)</name>
        <dbReference type="ChEBI" id="CHEBI:29035"/>
    </cofactor>
</comment>
<comment type="similarity">
    <text evidence="6 10 11">Belongs to the ribulose-phosphate 3-epimerase family.</text>
</comment>
<comment type="function">
    <text evidence="10">Catalyzes the reversible epimerization of D-ribulose 5-phosphate to D-xylulose 5-phosphate.</text>
</comment>
<dbReference type="EC" id="5.1.3.1" evidence="7 10"/>
<sequence length="235" mass="25024">MTTTSAPASDDRIVELAPSILPCDFGRLGEELQALEEAGVDRIHWDVMDGVFVPNITIGAPVVASCRRYSSLPFEVHLMIIDPERYVGEFIDAGCELITVHAEATRHLHRTLGLIKSLGARAGVALNPATPLSAVEHVMDELDVLMIMSVNPGFGGQHYIESMDAKILAAVALREATNPSVKIEVDGGVSEETIAGCVMNGAQILVSGSALLAHRDNLGQAVNHFHQLATAAKPS</sequence>
<evidence type="ECO:0000256" key="5">
    <source>
        <dbReference type="ARBA" id="ARBA00001954"/>
    </source>
</evidence>
<dbReference type="NCBIfam" id="NF004076">
    <property type="entry name" value="PRK05581.1-4"/>
    <property type="match status" value="1"/>
</dbReference>
<evidence type="ECO:0000256" key="4">
    <source>
        <dbReference type="ARBA" id="ARBA00001947"/>
    </source>
</evidence>
<dbReference type="Pfam" id="PF00834">
    <property type="entry name" value="Ribul_P_3_epim"/>
    <property type="match status" value="1"/>
</dbReference>
<evidence type="ECO:0000313" key="13">
    <source>
        <dbReference type="Proteomes" id="UP001560267"/>
    </source>
</evidence>
<dbReference type="NCBIfam" id="TIGR01163">
    <property type="entry name" value="rpe"/>
    <property type="match status" value="1"/>
</dbReference>
<dbReference type="Proteomes" id="UP001560267">
    <property type="component" value="Unassembled WGS sequence"/>
</dbReference>
<feature type="active site" description="Proton acceptor" evidence="10">
    <location>
        <position position="46"/>
    </location>
</feature>
<evidence type="ECO:0000256" key="1">
    <source>
        <dbReference type="ARBA" id="ARBA00001782"/>
    </source>
</evidence>
<dbReference type="PIRSF" id="PIRSF001461">
    <property type="entry name" value="RPE"/>
    <property type="match status" value="1"/>
</dbReference>
<dbReference type="InterPro" id="IPR000056">
    <property type="entry name" value="Ribul_P_3_epim-like"/>
</dbReference>
<evidence type="ECO:0000256" key="8">
    <source>
        <dbReference type="ARBA" id="ARBA00022723"/>
    </source>
</evidence>
<comment type="cofactor">
    <cofactor evidence="3">
        <name>Co(2+)</name>
        <dbReference type="ChEBI" id="CHEBI:48828"/>
    </cofactor>
</comment>
<keyword evidence="8 10" id="KW-0479">Metal-binding</keyword>
<protein>
    <recommendedName>
        <fullName evidence="7 10">Ribulose-phosphate 3-epimerase</fullName>
        <ecNumber evidence="7 10">5.1.3.1</ecNumber>
    </recommendedName>
</protein>
<feature type="active site" description="Proton donor" evidence="10">
    <location>
        <position position="186"/>
    </location>
</feature>
<keyword evidence="9 10" id="KW-0413">Isomerase</keyword>
<dbReference type="PANTHER" id="PTHR11749">
    <property type="entry name" value="RIBULOSE-5-PHOSPHATE-3-EPIMERASE"/>
    <property type="match status" value="1"/>
</dbReference>
<evidence type="ECO:0000256" key="7">
    <source>
        <dbReference type="ARBA" id="ARBA00013188"/>
    </source>
</evidence>
<gene>
    <name evidence="10 12" type="primary">rpe</name>
    <name evidence="12" type="ORF">AB6A68_03395</name>
</gene>
<feature type="binding site" evidence="10">
    <location>
        <position position="77"/>
    </location>
    <ligand>
        <name>substrate</name>
    </ligand>
</feature>
<comment type="pathway">
    <text evidence="10">Carbohydrate degradation.</text>
</comment>
<dbReference type="InterPro" id="IPR013785">
    <property type="entry name" value="Aldolase_TIM"/>
</dbReference>
<feature type="binding site" evidence="10">
    <location>
        <position position="19"/>
    </location>
    <ligand>
        <name>substrate</name>
    </ligand>
</feature>
<evidence type="ECO:0000256" key="2">
    <source>
        <dbReference type="ARBA" id="ARBA00001936"/>
    </source>
</evidence>
<comment type="cofactor">
    <cofactor evidence="5">
        <name>Fe(2+)</name>
        <dbReference type="ChEBI" id="CHEBI:29033"/>
    </cofactor>
</comment>
<comment type="cofactor">
    <cofactor evidence="10">
        <name>a divalent metal cation</name>
        <dbReference type="ChEBI" id="CHEBI:60240"/>
    </cofactor>
    <text evidence="10">Binds 1 divalent metal cation per subunit.</text>
</comment>
<feature type="binding site" evidence="10">
    <location>
        <begin position="208"/>
        <end position="209"/>
    </location>
    <ligand>
        <name>substrate</name>
    </ligand>
</feature>
<dbReference type="InterPro" id="IPR011060">
    <property type="entry name" value="RibuloseP-bd_barrel"/>
</dbReference>
<feature type="binding site" evidence="10">
    <location>
        <begin position="186"/>
        <end position="188"/>
    </location>
    <ligand>
        <name>substrate</name>
    </ligand>
</feature>
<evidence type="ECO:0000256" key="10">
    <source>
        <dbReference type="HAMAP-Rule" id="MF_02227"/>
    </source>
</evidence>